<dbReference type="KEGG" id="atq:GH723_03055"/>
<keyword evidence="7" id="KW-0915">Sodium</keyword>
<keyword evidence="9 12" id="KW-0472">Membrane</keyword>
<dbReference type="InterPro" id="IPR023171">
    <property type="entry name" value="Na/H_antiporter_dom_sf"/>
</dbReference>
<name>A0A5Q2RHW7_9ACTN</name>
<keyword evidence="5 12" id="KW-0812">Transmembrane</keyword>
<protein>
    <recommendedName>
        <fullName evidence="11">Na+/H+ antiporter NhaA</fullName>
    </recommendedName>
</protein>
<evidence type="ECO:0000256" key="6">
    <source>
        <dbReference type="ARBA" id="ARBA00022989"/>
    </source>
</evidence>
<dbReference type="GO" id="GO:0015385">
    <property type="term" value="F:sodium:proton antiporter activity"/>
    <property type="evidence" value="ECO:0007669"/>
    <property type="project" value="UniProtKB-UniRule"/>
</dbReference>
<dbReference type="NCBIfam" id="TIGR00773">
    <property type="entry name" value="NhaA"/>
    <property type="match status" value="1"/>
</dbReference>
<evidence type="ECO:0000256" key="3">
    <source>
        <dbReference type="ARBA" id="ARBA00022449"/>
    </source>
</evidence>
<dbReference type="EMBL" id="CP045851">
    <property type="protein sequence ID" value="QGG94161.1"/>
    <property type="molecule type" value="Genomic_DNA"/>
</dbReference>
<feature type="transmembrane region" description="Helical" evidence="12">
    <location>
        <begin position="197"/>
        <end position="213"/>
    </location>
</feature>
<organism evidence="13 14">
    <name type="scientific">Actinomarinicola tropica</name>
    <dbReference type="NCBI Taxonomy" id="2789776"/>
    <lineage>
        <taxon>Bacteria</taxon>
        <taxon>Bacillati</taxon>
        <taxon>Actinomycetota</taxon>
        <taxon>Acidimicrobiia</taxon>
        <taxon>Acidimicrobiales</taxon>
        <taxon>Iamiaceae</taxon>
        <taxon>Actinomarinicola</taxon>
    </lineage>
</organism>
<dbReference type="GO" id="GO:0005886">
    <property type="term" value="C:plasma membrane"/>
    <property type="evidence" value="ECO:0007669"/>
    <property type="project" value="UniProtKB-SubCell"/>
</dbReference>
<evidence type="ECO:0000256" key="2">
    <source>
        <dbReference type="ARBA" id="ARBA00022448"/>
    </source>
</evidence>
<keyword evidence="6 12" id="KW-1133">Transmembrane helix</keyword>
<evidence type="ECO:0000313" key="14">
    <source>
        <dbReference type="Proteomes" id="UP000334019"/>
    </source>
</evidence>
<evidence type="ECO:0000313" key="13">
    <source>
        <dbReference type="EMBL" id="QGG94161.1"/>
    </source>
</evidence>
<evidence type="ECO:0000256" key="10">
    <source>
        <dbReference type="ARBA" id="ARBA00023201"/>
    </source>
</evidence>
<evidence type="ECO:0000256" key="11">
    <source>
        <dbReference type="NCBIfam" id="TIGR00773"/>
    </source>
</evidence>
<keyword evidence="4" id="KW-1003">Cell membrane</keyword>
<dbReference type="GO" id="GO:0006885">
    <property type="term" value="P:regulation of pH"/>
    <property type="evidence" value="ECO:0007669"/>
    <property type="project" value="UniProtKB-UniRule"/>
</dbReference>
<feature type="transmembrane region" description="Helical" evidence="12">
    <location>
        <begin position="170"/>
        <end position="191"/>
    </location>
</feature>
<keyword evidence="14" id="KW-1185">Reference proteome</keyword>
<feature type="transmembrane region" description="Helical" evidence="12">
    <location>
        <begin position="79"/>
        <end position="96"/>
    </location>
</feature>
<evidence type="ECO:0000256" key="9">
    <source>
        <dbReference type="ARBA" id="ARBA00023136"/>
    </source>
</evidence>
<evidence type="ECO:0000256" key="4">
    <source>
        <dbReference type="ARBA" id="ARBA00022475"/>
    </source>
</evidence>
<keyword evidence="2" id="KW-0813">Transport</keyword>
<evidence type="ECO:0000256" key="7">
    <source>
        <dbReference type="ARBA" id="ARBA00023053"/>
    </source>
</evidence>
<feature type="transmembrane region" description="Helical" evidence="12">
    <location>
        <begin position="108"/>
        <end position="130"/>
    </location>
</feature>
<dbReference type="Gene3D" id="1.20.1530.10">
    <property type="entry name" value="Na+/H+ antiporter like domain"/>
    <property type="match status" value="1"/>
</dbReference>
<sequence length="261" mass="27219">MVHDRPEDTPSGASHTVLIRPLVDFLRLEAAGGIVLIGATPLALLWANSPWQDTYEELWETSFTVVLGNHGLDLSLREWINDGLMAIFFLVVGLEVKRELVEGELRTASRAALPAVAALGGMVVPALIYAAVNAGTDGMRGWAIPTATDIAMAVGVLSLFGSRIPSALKVFLLALAIADDIGAILIIAVFYADGIQLDALATAAVLLLAAAALRRLGVRAVTAYVALGAAVWLALHQSGVNPTLAGVVFGLLTPARPANGS</sequence>
<accession>A0A5Q2RHW7</accession>
<dbReference type="Proteomes" id="UP000334019">
    <property type="component" value="Chromosome"/>
</dbReference>
<gene>
    <name evidence="13" type="primary">nhaA</name>
    <name evidence="13" type="ORF">GH723_03055</name>
</gene>
<dbReference type="RefSeq" id="WP_153758267.1">
    <property type="nucleotide sequence ID" value="NZ_CP045851.1"/>
</dbReference>
<dbReference type="PANTHER" id="PTHR30341">
    <property type="entry name" value="SODIUM ION/PROTON ANTIPORTER NHAA-RELATED"/>
    <property type="match status" value="1"/>
</dbReference>
<comment type="subcellular location">
    <subcellularLocation>
        <location evidence="1">Cell inner membrane</location>
        <topology evidence="1">Multi-pass membrane protein</topology>
    </subcellularLocation>
</comment>
<evidence type="ECO:0000256" key="12">
    <source>
        <dbReference type="SAM" id="Phobius"/>
    </source>
</evidence>
<evidence type="ECO:0000256" key="5">
    <source>
        <dbReference type="ARBA" id="ARBA00022692"/>
    </source>
</evidence>
<feature type="transmembrane region" description="Helical" evidence="12">
    <location>
        <begin position="28"/>
        <end position="47"/>
    </location>
</feature>
<keyword evidence="8" id="KW-0406">Ion transport</keyword>
<dbReference type="AlphaFoldDB" id="A0A5Q2RHW7"/>
<evidence type="ECO:0000256" key="8">
    <source>
        <dbReference type="ARBA" id="ARBA00023065"/>
    </source>
</evidence>
<keyword evidence="3" id="KW-0050">Antiport</keyword>
<proteinExistence type="predicted"/>
<keyword evidence="10" id="KW-0739">Sodium transport</keyword>
<dbReference type="InterPro" id="IPR004670">
    <property type="entry name" value="NhaA"/>
</dbReference>
<dbReference type="PANTHER" id="PTHR30341:SF0">
    <property type="entry name" value="NA(+)_H(+) ANTIPORTER NHAA"/>
    <property type="match status" value="1"/>
</dbReference>
<reference evidence="13 14" key="1">
    <citation type="submission" date="2019-11" db="EMBL/GenBank/DDBJ databases">
        <authorList>
            <person name="He Y."/>
        </authorList>
    </citation>
    <scope>NUCLEOTIDE SEQUENCE [LARGE SCALE GENOMIC DNA]</scope>
    <source>
        <strain evidence="13 14">SCSIO 58843</strain>
    </source>
</reference>
<dbReference type="Pfam" id="PF06965">
    <property type="entry name" value="Na_H_antiport_1"/>
    <property type="match status" value="1"/>
</dbReference>
<feature type="transmembrane region" description="Helical" evidence="12">
    <location>
        <begin position="142"/>
        <end position="161"/>
    </location>
</feature>
<evidence type="ECO:0000256" key="1">
    <source>
        <dbReference type="ARBA" id="ARBA00004429"/>
    </source>
</evidence>